<evidence type="ECO:0000313" key="2">
    <source>
        <dbReference type="Proteomes" id="UP000821845"/>
    </source>
</evidence>
<dbReference type="Proteomes" id="UP000821845">
    <property type="component" value="Chromosome 1"/>
</dbReference>
<keyword evidence="2" id="KW-1185">Reference proteome</keyword>
<proteinExistence type="predicted"/>
<comment type="caution">
    <text evidence="1">The sequence shown here is derived from an EMBL/GenBank/DDBJ whole genome shotgun (WGS) entry which is preliminary data.</text>
</comment>
<name>A0ACB7TJR0_HYAAI</name>
<evidence type="ECO:0000313" key="1">
    <source>
        <dbReference type="EMBL" id="KAH6947140.1"/>
    </source>
</evidence>
<dbReference type="EMBL" id="CM023481">
    <property type="protein sequence ID" value="KAH6947140.1"/>
    <property type="molecule type" value="Genomic_DNA"/>
</dbReference>
<sequence length="100" mass="10609">MAVSQADVKSTWSCLKLDTTTVVCLNAGALGRGIRQISMLSAGQNRERHILKPRKQIKANASLGLLPGPSAVATTNRLCGVDLGSCDGGIQRRVDGRIHQ</sequence>
<reference evidence="1" key="1">
    <citation type="submission" date="2020-05" db="EMBL/GenBank/DDBJ databases">
        <title>Large-scale comparative analyses of tick genomes elucidate their genetic diversity and vector capacities.</title>
        <authorList>
            <person name="Jia N."/>
            <person name="Wang J."/>
            <person name="Shi W."/>
            <person name="Du L."/>
            <person name="Sun Y."/>
            <person name="Zhan W."/>
            <person name="Jiang J."/>
            <person name="Wang Q."/>
            <person name="Zhang B."/>
            <person name="Ji P."/>
            <person name="Sakyi L.B."/>
            <person name="Cui X."/>
            <person name="Yuan T."/>
            <person name="Jiang B."/>
            <person name="Yang W."/>
            <person name="Lam T.T.-Y."/>
            <person name="Chang Q."/>
            <person name="Ding S."/>
            <person name="Wang X."/>
            <person name="Zhu J."/>
            <person name="Ruan X."/>
            <person name="Zhao L."/>
            <person name="Wei J."/>
            <person name="Que T."/>
            <person name="Du C."/>
            <person name="Cheng J."/>
            <person name="Dai P."/>
            <person name="Han X."/>
            <person name="Huang E."/>
            <person name="Gao Y."/>
            <person name="Liu J."/>
            <person name="Shao H."/>
            <person name="Ye R."/>
            <person name="Li L."/>
            <person name="Wei W."/>
            <person name="Wang X."/>
            <person name="Wang C."/>
            <person name="Yang T."/>
            <person name="Huo Q."/>
            <person name="Li W."/>
            <person name="Guo W."/>
            <person name="Chen H."/>
            <person name="Zhou L."/>
            <person name="Ni X."/>
            <person name="Tian J."/>
            <person name="Zhou Y."/>
            <person name="Sheng Y."/>
            <person name="Liu T."/>
            <person name="Pan Y."/>
            <person name="Xia L."/>
            <person name="Li J."/>
            <person name="Zhao F."/>
            <person name="Cao W."/>
        </authorList>
    </citation>
    <scope>NUCLEOTIDE SEQUENCE</scope>
    <source>
        <strain evidence="1">Hyas-2018</strain>
    </source>
</reference>
<accession>A0ACB7TJR0</accession>
<protein>
    <submittedName>
        <fullName evidence="1">Uncharacterized protein</fullName>
    </submittedName>
</protein>
<organism evidence="1 2">
    <name type="scientific">Hyalomma asiaticum</name>
    <name type="common">Tick</name>
    <dbReference type="NCBI Taxonomy" id="266040"/>
    <lineage>
        <taxon>Eukaryota</taxon>
        <taxon>Metazoa</taxon>
        <taxon>Ecdysozoa</taxon>
        <taxon>Arthropoda</taxon>
        <taxon>Chelicerata</taxon>
        <taxon>Arachnida</taxon>
        <taxon>Acari</taxon>
        <taxon>Parasitiformes</taxon>
        <taxon>Ixodida</taxon>
        <taxon>Ixodoidea</taxon>
        <taxon>Ixodidae</taxon>
        <taxon>Hyalomminae</taxon>
        <taxon>Hyalomma</taxon>
    </lineage>
</organism>
<gene>
    <name evidence="1" type="ORF">HPB50_017192</name>
</gene>